<dbReference type="InterPro" id="IPR017959">
    <property type="entry name" value="Asn/Gln-tRNA_amidoTrfase_suB/E"/>
</dbReference>
<keyword evidence="12" id="KW-0808">Transferase</keyword>
<comment type="catalytic activity">
    <reaction evidence="9 10">
        <text>L-glutamyl-tRNA(Gln) + L-glutamine + ATP + H2O = L-glutaminyl-tRNA(Gln) + L-glutamate + ADP + phosphate + H(+)</text>
        <dbReference type="Rhea" id="RHEA:17521"/>
        <dbReference type="Rhea" id="RHEA-COMP:9681"/>
        <dbReference type="Rhea" id="RHEA-COMP:9684"/>
        <dbReference type="ChEBI" id="CHEBI:15377"/>
        <dbReference type="ChEBI" id="CHEBI:15378"/>
        <dbReference type="ChEBI" id="CHEBI:29985"/>
        <dbReference type="ChEBI" id="CHEBI:30616"/>
        <dbReference type="ChEBI" id="CHEBI:43474"/>
        <dbReference type="ChEBI" id="CHEBI:58359"/>
        <dbReference type="ChEBI" id="CHEBI:78520"/>
        <dbReference type="ChEBI" id="CHEBI:78521"/>
        <dbReference type="ChEBI" id="CHEBI:456216"/>
    </reaction>
</comment>
<dbReference type="GO" id="GO:0050566">
    <property type="term" value="F:asparaginyl-tRNA synthase (glutamine-hydrolyzing) activity"/>
    <property type="evidence" value="ECO:0007669"/>
    <property type="project" value="RHEA"/>
</dbReference>
<name>A0A5C6XBI2_9DELT</name>
<feature type="domain" description="Asn/Gln amidotransferase" evidence="11">
    <location>
        <begin position="337"/>
        <end position="494"/>
    </location>
</feature>
<dbReference type="InterPro" id="IPR018027">
    <property type="entry name" value="Asn/Gln_amidotransferase"/>
</dbReference>
<evidence type="ECO:0000256" key="4">
    <source>
        <dbReference type="ARBA" id="ARBA00022741"/>
    </source>
</evidence>
<dbReference type="AlphaFoldDB" id="A0A5C6XBI2"/>
<dbReference type="SUPFAM" id="SSF89095">
    <property type="entry name" value="GatB/YqeY motif"/>
    <property type="match status" value="1"/>
</dbReference>
<evidence type="ECO:0000256" key="1">
    <source>
        <dbReference type="ARBA" id="ARBA00005306"/>
    </source>
</evidence>
<evidence type="ECO:0000256" key="10">
    <source>
        <dbReference type="HAMAP-Rule" id="MF_00121"/>
    </source>
</evidence>
<dbReference type="InterPro" id="IPR006075">
    <property type="entry name" value="Asn/Gln-tRNA_Trfase_suB/E_cat"/>
</dbReference>
<dbReference type="PROSITE" id="PS01234">
    <property type="entry name" value="GATB"/>
    <property type="match status" value="1"/>
</dbReference>
<dbReference type="OrthoDB" id="9804078at2"/>
<dbReference type="InterPro" id="IPR003789">
    <property type="entry name" value="Asn/Gln_tRNA_amidoTrase-B-like"/>
</dbReference>
<dbReference type="EMBL" id="VOSM01000005">
    <property type="protein sequence ID" value="TXD36587.1"/>
    <property type="molecule type" value="Genomic_DNA"/>
</dbReference>
<keyword evidence="3 10" id="KW-0436">Ligase</keyword>
<keyword evidence="4 10" id="KW-0547">Nucleotide-binding</keyword>
<evidence type="ECO:0000259" key="11">
    <source>
        <dbReference type="SMART" id="SM00845"/>
    </source>
</evidence>
<keyword evidence="6 10" id="KW-0648">Protein biosynthesis</keyword>
<protein>
    <recommendedName>
        <fullName evidence="10">Aspartyl/glutamyl-tRNA(Asn/Gln) amidotransferase subunit B</fullName>
        <shortName evidence="10">Asp/Glu-ADT subunit B</shortName>
        <ecNumber evidence="10">6.3.5.-</ecNumber>
    </recommendedName>
</protein>
<evidence type="ECO:0000256" key="7">
    <source>
        <dbReference type="ARBA" id="ARBA00024799"/>
    </source>
</evidence>
<organism evidence="12 13">
    <name type="scientific">Lujinxingia vulgaris</name>
    <dbReference type="NCBI Taxonomy" id="2600176"/>
    <lineage>
        <taxon>Bacteria</taxon>
        <taxon>Deltaproteobacteria</taxon>
        <taxon>Bradymonadales</taxon>
        <taxon>Lujinxingiaceae</taxon>
        <taxon>Lujinxingia</taxon>
    </lineage>
</organism>
<evidence type="ECO:0000256" key="3">
    <source>
        <dbReference type="ARBA" id="ARBA00022598"/>
    </source>
</evidence>
<evidence type="ECO:0000313" key="13">
    <source>
        <dbReference type="Proteomes" id="UP000321412"/>
    </source>
</evidence>
<dbReference type="GO" id="GO:0070681">
    <property type="term" value="P:glutaminyl-tRNAGln biosynthesis via transamidation"/>
    <property type="evidence" value="ECO:0007669"/>
    <property type="project" value="TreeGrafter"/>
</dbReference>
<comment type="catalytic activity">
    <reaction evidence="8 10">
        <text>L-aspartyl-tRNA(Asn) + L-glutamine + ATP + H2O = L-asparaginyl-tRNA(Asn) + L-glutamate + ADP + phosphate + 2 H(+)</text>
        <dbReference type="Rhea" id="RHEA:14513"/>
        <dbReference type="Rhea" id="RHEA-COMP:9674"/>
        <dbReference type="Rhea" id="RHEA-COMP:9677"/>
        <dbReference type="ChEBI" id="CHEBI:15377"/>
        <dbReference type="ChEBI" id="CHEBI:15378"/>
        <dbReference type="ChEBI" id="CHEBI:29985"/>
        <dbReference type="ChEBI" id="CHEBI:30616"/>
        <dbReference type="ChEBI" id="CHEBI:43474"/>
        <dbReference type="ChEBI" id="CHEBI:58359"/>
        <dbReference type="ChEBI" id="CHEBI:78515"/>
        <dbReference type="ChEBI" id="CHEBI:78516"/>
        <dbReference type="ChEBI" id="CHEBI:456216"/>
    </reaction>
</comment>
<evidence type="ECO:0000256" key="6">
    <source>
        <dbReference type="ARBA" id="ARBA00022917"/>
    </source>
</evidence>
<keyword evidence="5 10" id="KW-0067">ATP-binding</keyword>
<comment type="subunit">
    <text evidence="2 10">Heterotrimer of A, B and C subunits.</text>
</comment>
<dbReference type="GO" id="GO:0030956">
    <property type="term" value="C:glutamyl-tRNA(Gln) amidotransferase complex"/>
    <property type="evidence" value="ECO:0007669"/>
    <property type="project" value="TreeGrafter"/>
</dbReference>
<dbReference type="Pfam" id="PF02934">
    <property type="entry name" value="GatB_N"/>
    <property type="match status" value="1"/>
</dbReference>
<dbReference type="NCBIfam" id="NF004012">
    <property type="entry name" value="PRK05477.1-2"/>
    <property type="match status" value="1"/>
</dbReference>
<reference evidence="12 13" key="1">
    <citation type="submission" date="2019-08" db="EMBL/GenBank/DDBJ databases">
        <title>Bradymonadales sp. TMQ4.</title>
        <authorList>
            <person name="Liang Q."/>
        </authorList>
    </citation>
    <scope>NUCLEOTIDE SEQUENCE [LARGE SCALE GENOMIC DNA]</scope>
    <source>
        <strain evidence="12 13">TMQ4</strain>
    </source>
</reference>
<dbReference type="InterPro" id="IPR014746">
    <property type="entry name" value="Gln_synth/guanido_kin_cat_dom"/>
</dbReference>
<sequence length="495" mass="55176">MTPTTYDTSRWQADIGLEIHCQLLTRTRLFSPGPLPATTDAAPNSLLTPFDLGLPGTLPQLNARAVDLALVAGIALGCDINPISHFDRKHYLYPDLPKGYQITQQERPICQNGRILFEHEGQPHTLPLERIHLEEDAGRSLHDRLPHHTLVDLNRAGTPLIEIVTAPALHCPLATEAALRALHRLLVWLQICDGNLQEGSMRFDANISVRPTGSTEPGVRCELKNLNSFRFVREALTFEIDRHIALLQTGQTVRSQTRAYDDRARQTVLLRERDALPDYRFLRDPDLPPLLLDEARIQRLREHHPEHPDALERRLTTTFNLPAPIARTLCESPTRATFFENATAEFPPDLPIDARHTRALACANLLINTLLALLDADHPDLSALAITPAQLATIASLQAAGELSATVAAALCEEVARTGQDPLGIVEARALRQCRDPELLGRLVDAVLDDHPDQLKAYRQGKTQLLGFFIGQAMRRAHVEPDPRLLTSIFRERLS</sequence>
<dbReference type="GO" id="GO:0016740">
    <property type="term" value="F:transferase activity"/>
    <property type="evidence" value="ECO:0007669"/>
    <property type="project" value="UniProtKB-KW"/>
</dbReference>
<gene>
    <name evidence="10 12" type="primary">gatB</name>
    <name evidence="12" type="ORF">FRC98_12175</name>
</gene>
<dbReference type="InterPro" id="IPR017958">
    <property type="entry name" value="Gln-tRNA_amidoTrfase_suB_CS"/>
</dbReference>
<proteinExistence type="inferred from homology"/>
<dbReference type="PANTHER" id="PTHR11659">
    <property type="entry name" value="GLUTAMYL-TRNA GLN AMIDOTRANSFERASE SUBUNIT B MITOCHONDRIAL AND PROKARYOTIC PET112-RELATED"/>
    <property type="match status" value="1"/>
</dbReference>
<keyword evidence="13" id="KW-1185">Reference proteome</keyword>
<evidence type="ECO:0000313" key="12">
    <source>
        <dbReference type="EMBL" id="TXD36587.1"/>
    </source>
</evidence>
<dbReference type="RefSeq" id="WP_146981715.1">
    <property type="nucleotide sequence ID" value="NZ_VOSM01000005.1"/>
</dbReference>
<evidence type="ECO:0000256" key="8">
    <source>
        <dbReference type="ARBA" id="ARBA00047380"/>
    </source>
</evidence>
<dbReference type="PANTHER" id="PTHR11659:SF0">
    <property type="entry name" value="GLUTAMYL-TRNA(GLN) AMIDOTRANSFERASE SUBUNIT B, MITOCHONDRIAL"/>
    <property type="match status" value="1"/>
</dbReference>
<evidence type="ECO:0000256" key="5">
    <source>
        <dbReference type="ARBA" id="ARBA00022840"/>
    </source>
</evidence>
<dbReference type="Proteomes" id="UP000321412">
    <property type="component" value="Unassembled WGS sequence"/>
</dbReference>
<dbReference type="InterPro" id="IPR004413">
    <property type="entry name" value="GatB"/>
</dbReference>
<dbReference type="GO" id="GO:0005524">
    <property type="term" value="F:ATP binding"/>
    <property type="evidence" value="ECO:0007669"/>
    <property type="project" value="UniProtKB-KW"/>
</dbReference>
<evidence type="ECO:0000256" key="9">
    <source>
        <dbReference type="ARBA" id="ARBA00047913"/>
    </source>
</evidence>
<dbReference type="GO" id="GO:0006412">
    <property type="term" value="P:translation"/>
    <property type="evidence" value="ECO:0007669"/>
    <property type="project" value="UniProtKB-UniRule"/>
</dbReference>
<evidence type="ECO:0000256" key="2">
    <source>
        <dbReference type="ARBA" id="ARBA00011123"/>
    </source>
</evidence>
<dbReference type="InterPro" id="IPR023168">
    <property type="entry name" value="GatB_Yqey_C_2"/>
</dbReference>
<dbReference type="Pfam" id="PF02637">
    <property type="entry name" value="GatB_Yqey"/>
    <property type="match status" value="1"/>
</dbReference>
<dbReference type="SMART" id="SM00845">
    <property type="entry name" value="GatB_Yqey"/>
    <property type="match status" value="1"/>
</dbReference>
<dbReference type="SUPFAM" id="SSF55931">
    <property type="entry name" value="Glutamine synthetase/guanido kinase"/>
    <property type="match status" value="1"/>
</dbReference>
<dbReference type="NCBIfam" id="TIGR00133">
    <property type="entry name" value="gatB"/>
    <property type="match status" value="1"/>
</dbReference>
<comment type="function">
    <text evidence="7 10">Allows the formation of correctly charged Asn-tRNA(Asn) or Gln-tRNA(Gln) through the transamidation of misacylated Asp-tRNA(Asn) or Glu-tRNA(Gln) in organisms which lack either or both of asparaginyl-tRNA or glutaminyl-tRNA synthetases. The reaction takes place in the presence of glutamine and ATP through an activated phospho-Asp-tRNA(Asn) or phospho-Glu-tRNA(Gln).</text>
</comment>
<dbReference type="HAMAP" id="MF_00121">
    <property type="entry name" value="GatB"/>
    <property type="match status" value="1"/>
</dbReference>
<dbReference type="GO" id="GO:0050567">
    <property type="term" value="F:glutaminyl-tRNA synthase (glutamine-hydrolyzing) activity"/>
    <property type="evidence" value="ECO:0007669"/>
    <property type="project" value="UniProtKB-UniRule"/>
</dbReference>
<comment type="caution">
    <text evidence="12">The sequence shown here is derived from an EMBL/GenBank/DDBJ whole genome shotgun (WGS) entry which is preliminary data.</text>
</comment>
<accession>A0A5C6XBI2</accession>
<comment type="similarity">
    <text evidence="1 10">Belongs to the GatB/GatE family. GatB subfamily.</text>
</comment>
<dbReference type="NCBIfam" id="NF004014">
    <property type="entry name" value="PRK05477.1-4"/>
    <property type="match status" value="1"/>
</dbReference>
<dbReference type="EC" id="6.3.5.-" evidence="10"/>
<dbReference type="Gene3D" id="1.10.10.410">
    <property type="match status" value="1"/>
</dbReference>